<evidence type="ECO:0000256" key="2">
    <source>
        <dbReference type="ARBA" id="ARBA00022679"/>
    </source>
</evidence>
<dbReference type="HAMAP" id="MF_00185">
    <property type="entry name" value="IPP_trans"/>
    <property type="match status" value="1"/>
</dbReference>
<feature type="compositionally biased region" description="Basic residues" evidence="7">
    <location>
        <begin position="402"/>
        <end position="417"/>
    </location>
</feature>
<evidence type="ECO:0000256" key="3">
    <source>
        <dbReference type="ARBA" id="ARBA00022712"/>
    </source>
</evidence>
<dbReference type="InterPro" id="IPR018022">
    <property type="entry name" value="IPT"/>
</dbReference>
<dbReference type="Proteomes" id="UP001652660">
    <property type="component" value="Chromosome 1c"/>
</dbReference>
<sequence length="423" mass="47695">MASGGEPEPPKTEPPTNLNPNPHLNLGSNSKPKVLVVMGATGSGKSKLAIDLASHFPIEIINADSMQVYKGLDVLTNKVPIQDQKGVPHHLLGTISRTAEFTAKYFRDAAIPIISEIWSRKRLPVIVGGTNYYIQALVSPFLLDESREDMEENTSFGNPGDKEADEAENFAYTYEKLRELDPVASNRIHPNDQRKITQYLSLYARFGVLPSKLLHEKAMELHADCTRGLRQAIGVREFADFLRCYVSECESRHGNAHYLISADKSLKADMQQILDGTNKNQQLQDLLTEAIERVKLNTRRLVRRQKRRLGRLQMLFGWNIHFVDATESISSGVSDDLWATQVVEPSGRIIRSFLHDNACSDELRNGSEEMNLIPRDLWTQYACEACGNRVLRGAHEWEQHKQGRSHRKRVSRLKKSGRSVSVG</sequence>
<reference evidence="8" key="1">
    <citation type="journal article" date="2025" name="Foods">
        <title>Unveiling the Microbial Signatures of Arabica Coffee Cherries: Insights into Ripeness Specific Diversity, Functional Traits, and Implications for Quality and Safety.</title>
        <authorList>
            <consortium name="RefSeq"/>
            <person name="Tenea G.N."/>
            <person name="Cifuentes V."/>
            <person name="Reyes P."/>
            <person name="Cevallos-Vallejos M."/>
        </authorList>
    </citation>
    <scope>NUCLEOTIDE SEQUENCE [LARGE SCALE GENOMIC DNA]</scope>
</reference>
<dbReference type="RefSeq" id="XP_071932302.1">
    <property type="nucleotide sequence ID" value="XM_072076201.1"/>
</dbReference>
<keyword evidence="4 6" id="KW-0547">Nucleotide-binding</keyword>
<proteinExistence type="inferred from homology"/>
<evidence type="ECO:0000256" key="1">
    <source>
        <dbReference type="ARBA" id="ARBA00005842"/>
    </source>
</evidence>
<dbReference type="SUPFAM" id="SSF57667">
    <property type="entry name" value="beta-beta-alpha zinc fingers"/>
    <property type="match status" value="1"/>
</dbReference>
<dbReference type="Gene3D" id="1.10.20.140">
    <property type="match status" value="1"/>
</dbReference>
<keyword evidence="2 6" id="KW-0808">Transferase</keyword>
<keyword evidence="3" id="KW-0203">Cytokinin biosynthesis</keyword>
<feature type="region of interest" description="Disordered" evidence="7">
    <location>
        <begin position="1"/>
        <end position="29"/>
    </location>
</feature>
<dbReference type="Pfam" id="PF01715">
    <property type="entry name" value="IPPT"/>
    <property type="match status" value="1"/>
</dbReference>
<gene>
    <name evidence="9" type="primary">LOC113726823</name>
</gene>
<feature type="region of interest" description="Disordered" evidence="7">
    <location>
        <begin position="398"/>
        <end position="423"/>
    </location>
</feature>
<dbReference type="SUPFAM" id="SSF52540">
    <property type="entry name" value="P-loop containing nucleoside triphosphate hydrolases"/>
    <property type="match status" value="2"/>
</dbReference>
<comment type="similarity">
    <text evidence="1 6">Belongs to the IPP transferase family.</text>
</comment>
<evidence type="ECO:0000256" key="5">
    <source>
        <dbReference type="ARBA" id="ARBA00022840"/>
    </source>
</evidence>
<evidence type="ECO:0000313" key="9">
    <source>
        <dbReference type="RefSeq" id="XP_071932302.1"/>
    </source>
</evidence>
<protein>
    <submittedName>
        <fullName evidence="9">tRNA dimethylallyltransferase 2-like isoform X3</fullName>
    </submittedName>
</protein>
<accession>A0ABM4WKJ1</accession>
<evidence type="ECO:0000256" key="4">
    <source>
        <dbReference type="ARBA" id="ARBA00022741"/>
    </source>
</evidence>
<keyword evidence="5 6" id="KW-0067">ATP-binding</keyword>
<keyword evidence="8" id="KW-1185">Reference proteome</keyword>
<name>A0ABM4WKJ1_COFAR</name>
<evidence type="ECO:0000256" key="7">
    <source>
        <dbReference type="SAM" id="MobiDB-lite"/>
    </source>
</evidence>
<dbReference type="PANTHER" id="PTHR11088:SF82">
    <property type="entry name" value="TRNA DIMETHYLALLYLTRANSFERASE 2"/>
    <property type="match status" value="1"/>
</dbReference>
<organism evidence="8 9">
    <name type="scientific">Coffea arabica</name>
    <name type="common">Arabian coffee</name>
    <dbReference type="NCBI Taxonomy" id="13443"/>
    <lineage>
        <taxon>Eukaryota</taxon>
        <taxon>Viridiplantae</taxon>
        <taxon>Streptophyta</taxon>
        <taxon>Embryophyta</taxon>
        <taxon>Tracheophyta</taxon>
        <taxon>Spermatophyta</taxon>
        <taxon>Magnoliopsida</taxon>
        <taxon>eudicotyledons</taxon>
        <taxon>Gunneridae</taxon>
        <taxon>Pentapetalae</taxon>
        <taxon>asterids</taxon>
        <taxon>lamiids</taxon>
        <taxon>Gentianales</taxon>
        <taxon>Rubiaceae</taxon>
        <taxon>Ixoroideae</taxon>
        <taxon>Gardenieae complex</taxon>
        <taxon>Bertiereae - Coffeeae clade</taxon>
        <taxon>Coffeeae</taxon>
        <taxon>Coffea</taxon>
    </lineage>
</organism>
<dbReference type="Gene3D" id="3.30.160.60">
    <property type="entry name" value="Classic Zinc Finger"/>
    <property type="match status" value="1"/>
</dbReference>
<evidence type="ECO:0000256" key="6">
    <source>
        <dbReference type="RuleBase" id="RU003785"/>
    </source>
</evidence>
<evidence type="ECO:0000313" key="8">
    <source>
        <dbReference type="Proteomes" id="UP001652660"/>
    </source>
</evidence>
<feature type="compositionally biased region" description="Low complexity" evidence="7">
    <location>
        <begin position="14"/>
        <end position="29"/>
    </location>
</feature>
<dbReference type="InterPro" id="IPR039657">
    <property type="entry name" value="Dimethylallyltransferase"/>
</dbReference>
<reference evidence="9" key="2">
    <citation type="submission" date="2025-08" db="UniProtKB">
        <authorList>
            <consortium name="RefSeq"/>
        </authorList>
    </citation>
    <scope>IDENTIFICATION</scope>
    <source>
        <tissue evidence="9">Leaves</tissue>
    </source>
</reference>
<dbReference type="InterPro" id="IPR027417">
    <property type="entry name" value="P-loop_NTPase"/>
</dbReference>
<dbReference type="InterPro" id="IPR036236">
    <property type="entry name" value="Znf_C2H2_sf"/>
</dbReference>
<dbReference type="NCBIfam" id="TIGR00174">
    <property type="entry name" value="miaA"/>
    <property type="match status" value="1"/>
</dbReference>
<dbReference type="GeneID" id="113726823"/>
<dbReference type="Gene3D" id="1.10.287.890">
    <property type="entry name" value="Crystal structure of tRNA isopentenylpyrophosphate transferase (bh2366) domain"/>
    <property type="match status" value="1"/>
</dbReference>
<dbReference type="Gene3D" id="3.40.50.300">
    <property type="entry name" value="P-loop containing nucleotide triphosphate hydrolases"/>
    <property type="match status" value="1"/>
</dbReference>
<dbReference type="PANTHER" id="PTHR11088">
    <property type="entry name" value="TRNA DIMETHYLALLYLTRANSFERASE"/>
    <property type="match status" value="1"/>
</dbReference>